<accession>A0A9N9KJQ0</accession>
<protein>
    <submittedName>
        <fullName evidence="1">28323_t:CDS:1</fullName>
    </submittedName>
</protein>
<sequence>MNERFNKLEQVGMMSDEMNPNNNHATEENNNQTTPVTICSQPEARDDIPQGNYPPTPLLNNMIINAGLPDTTRCTNNEPLITKNKARKYQLIDYSSLKQLPTVQGFTNPIAASIESKRLWWISN</sequence>
<reference evidence="1" key="1">
    <citation type="submission" date="2021-06" db="EMBL/GenBank/DDBJ databases">
        <authorList>
            <person name="Kallberg Y."/>
            <person name="Tangrot J."/>
            <person name="Rosling A."/>
        </authorList>
    </citation>
    <scope>NUCLEOTIDE SEQUENCE</scope>
    <source>
        <strain evidence="1">MA453B</strain>
    </source>
</reference>
<name>A0A9N9KJQ0_9GLOM</name>
<dbReference type="Proteomes" id="UP000789405">
    <property type="component" value="Unassembled WGS sequence"/>
</dbReference>
<dbReference type="AlphaFoldDB" id="A0A9N9KJQ0"/>
<feature type="non-terminal residue" evidence="1">
    <location>
        <position position="124"/>
    </location>
</feature>
<gene>
    <name evidence="1" type="ORF">DERYTH_LOCUS28698</name>
</gene>
<dbReference type="EMBL" id="CAJVPY010073325">
    <property type="protein sequence ID" value="CAG8829496.1"/>
    <property type="molecule type" value="Genomic_DNA"/>
</dbReference>
<dbReference type="OrthoDB" id="2453967at2759"/>
<keyword evidence="2" id="KW-1185">Reference proteome</keyword>
<evidence type="ECO:0000313" key="2">
    <source>
        <dbReference type="Proteomes" id="UP000789405"/>
    </source>
</evidence>
<evidence type="ECO:0000313" key="1">
    <source>
        <dbReference type="EMBL" id="CAG8829496.1"/>
    </source>
</evidence>
<organism evidence="1 2">
    <name type="scientific">Dentiscutata erythropus</name>
    <dbReference type="NCBI Taxonomy" id="1348616"/>
    <lineage>
        <taxon>Eukaryota</taxon>
        <taxon>Fungi</taxon>
        <taxon>Fungi incertae sedis</taxon>
        <taxon>Mucoromycota</taxon>
        <taxon>Glomeromycotina</taxon>
        <taxon>Glomeromycetes</taxon>
        <taxon>Diversisporales</taxon>
        <taxon>Gigasporaceae</taxon>
        <taxon>Dentiscutata</taxon>
    </lineage>
</organism>
<proteinExistence type="predicted"/>
<comment type="caution">
    <text evidence="1">The sequence shown here is derived from an EMBL/GenBank/DDBJ whole genome shotgun (WGS) entry which is preliminary data.</text>
</comment>